<proteinExistence type="predicted"/>
<organism evidence="2 3">
    <name type="scientific">Solicola gregarius</name>
    <dbReference type="NCBI Taxonomy" id="2908642"/>
    <lineage>
        <taxon>Bacteria</taxon>
        <taxon>Bacillati</taxon>
        <taxon>Actinomycetota</taxon>
        <taxon>Actinomycetes</taxon>
        <taxon>Propionibacteriales</taxon>
        <taxon>Nocardioidaceae</taxon>
        <taxon>Solicola</taxon>
    </lineage>
</organism>
<dbReference type="GO" id="GO:0005829">
    <property type="term" value="C:cytosol"/>
    <property type="evidence" value="ECO:0007669"/>
    <property type="project" value="TreeGrafter"/>
</dbReference>
<name>A0AA46YJW4_9ACTN</name>
<evidence type="ECO:0000313" key="3">
    <source>
        <dbReference type="Proteomes" id="UP001164390"/>
    </source>
</evidence>
<dbReference type="SUPFAM" id="SSF52218">
    <property type="entry name" value="Flavoproteins"/>
    <property type="match status" value="1"/>
</dbReference>
<dbReference type="KEGG" id="sgrg:L0C25_21285"/>
<dbReference type="Proteomes" id="UP001164390">
    <property type="component" value="Chromosome"/>
</dbReference>
<dbReference type="InterPro" id="IPR029039">
    <property type="entry name" value="Flavoprotein-like_sf"/>
</dbReference>
<reference evidence="2" key="1">
    <citation type="submission" date="2022-01" db="EMBL/GenBank/DDBJ databases">
        <title>Nocardioidaceae gen. sp. A5X3R13.</title>
        <authorList>
            <person name="Lopez Marin M.A."/>
            <person name="Uhlik O."/>
        </authorList>
    </citation>
    <scope>NUCLEOTIDE SEQUENCE</scope>
    <source>
        <strain evidence="2">A5X3R13</strain>
    </source>
</reference>
<feature type="domain" description="NADPH-dependent FMN reductase-like" evidence="1">
    <location>
        <begin position="3"/>
        <end position="146"/>
    </location>
</feature>
<evidence type="ECO:0000259" key="1">
    <source>
        <dbReference type="Pfam" id="PF03358"/>
    </source>
</evidence>
<accession>A0AA46YJW4</accession>
<gene>
    <name evidence="2" type="ORF">L0C25_21285</name>
</gene>
<dbReference type="InterPro" id="IPR050712">
    <property type="entry name" value="NAD(P)H-dep_reductase"/>
</dbReference>
<dbReference type="GO" id="GO:0016491">
    <property type="term" value="F:oxidoreductase activity"/>
    <property type="evidence" value="ECO:0007669"/>
    <property type="project" value="InterPro"/>
</dbReference>
<dbReference type="Pfam" id="PF03358">
    <property type="entry name" value="FMN_red"/>
    <property type="match status" value="1"/>
</dbReference>
<dbReference type="GO" id="GO:0010181">
    <property type="term" value="F:FMN binding"/>
    <property type="evidence" value="ECO:0007669"/>
    <property type="project" value="TreeGrafter"/>
</dbReference>
<evidence type="ECO:0000313" key="2">
    <source>
        <dbReference type="EMBL" id="UYM05025.1"/>
    </source>
</evidence>
<protein>
    <submittedName>
        <fullName evidence="2">NAD(P)H-dependent oxidoreductase</fullName>
    </submittedName>
</protein>
<keyword evidence="3" id="KW-1185">Reference proteome</keyword>
<dbReference type="PANTHER" id="PTHR30543">
    <property type="entry name" value="CHROMATE REDUCTASE"/>
    <property type="match status" value="1"/>
</dbReference>
<dbReference type="AlphaFoldDB" id="A0AA46YJW4"/>
<dbReference type="PANTHER" id="PTHR30543:SF21">
    <property type="entry name" value="NAD(P)H-DEPENDENT FMN REDUCTASE LOT6"/>
    <property type="match status" value="1"/>
</dbReference>
<dbReference type="EMBL" id="CP094970">
    <property type="protein sequence ID" value="UYM05025.1"/>
    <property type="molecule type" value="Genomic_DNA"/>
</dbReference>
<dbReference type="InterPro" id="IPR005025">
    <property type="entry name" value="FMN_Rdtase-like_dom"/>
</dbReference>
<dbReference type="RefSeq" id="WP_271633790.1">
    <property type="nucleotide sequence ID" value="NZ_CP094970.1"/>
</dbReference>
<sequence>MPKLSIIIASTRPGRFGPTAAAWFSERATAHGGFEVETVDLATLDLPLLDEPQHPSFGAYTKPHTQAWSAIVDSSDAFVFVLPEYNYSLPASLKNAVDYLFAEWAYKPVGFVGYGVLAAGTRAVEATKQVMTALRMMPASRSVAISLSEHVDEDGALRPTPEMDDTAEAMLDEILRLSHALATLREPAGATT</sequence>
<dbReference type="Gene3D" id="3.40.50.360">
    <property type="match status" value="1"/>
</dbReference>